<dbReference type="Proteomes" id="UP000054324">
    <property type="component" value="Unassembled WGS sequence"/>
</dbReference>
<dbReference type="STRING" id="6198.A0A075A9D4"/>
<dbReference type="InterPro" id="IPR000276">
    <property type="entry name" value="GPCR_Rhodpsn"/>
</dbReference>
<evidence type="ECO:0008006" key="11">
    <source>
        <dbReference type="Google" id="ProtNLM"/>
    </source>
</evidence>
<sequence>MSIQVVFLMSTALFFVTPMFVITIMYSRIAIQIRRSNFIQLLAQSTNNASEPVKFTTQGQTAARNRKGITRMLACTTNPFLTKKTNLTDNCLLSAIFLFRLFAGFLYYISPTVNPILYSLMSVRFRRAFLAVFCTKKHTRQPRRQPTLKNTCINVSYAPRCEHSQASSSQRHERFISIQ</sequence>
<dbReference type="GO" id="GO:0005886">
    <property type="term" value="C:plasma membrane"/>
    <property type="evidence" value="ECO:0007669"/>
    <property type="project" value="TreeGrafter"/>
</dbReference>
<keyword evidence="4" id="KW-0297">G-protein coupled receptor</keyword>
<dbReference type="RefSeq" id="XP_009163895.1">
    <property type="nucleotide sequence ID" value="XM_009165631.1"/>
</dbReference>
<accession>A0A075A9D4</accession>
<dbReference type="PANTHER" id="PTHR24243:SF208">
    <property type="entry name" value="PYROKININ-1 RECEPTOR"/>
    <property type="match status" value="1"/>
</dbReference>
<evidence type="ECO:0000313" key="10">
    <source>
        <dbReference type="Proteomes" id="UP000054324"/>
    </source>
</evidence>
<dbReference type="Gene3D" id="1.20.1070.10">
    <property type="entry name" value="Rhodopsin 7-helix transmembrane proteins"/>
    <property type="match status" value="1"/>
</dbReference>
<protein>
    <recommendedName>
        <fullName evidence="11">G-protein coupled receptors family 1 profile domain-containing protein</fullName>
    </recommendedName>
</protein>
<dbReference type="CTD" id="20315760"/>
<dbReference type="PANTHER" id="PTHR24243">
    <property type="entry name" value="G-PROTEIN COUPLED RECEPTOR"/>
    <property type="match status" value="1"/>
</dbReference>
<keyword evidence="5 8" id="KW-0472">Membrane</keyword>
<evidence type="ECO:0000256" key="7">
    <source>
        <dbReference type="ARBA" id="ARBA00023224"/>
    </source>
</evidence>
<organism evidence="9 10">
    <name type="scientific">Opisthorchis viverrini</name>
    <name type="common">Southeast Asian liver fluke</name>
    <dbReference type="NCBI Taxonomy" id="6198"/>
    <lineage>
        <taxon>Eukaryota</taxon>
        <taxon>Metazoa</taxon>
        <taxon>Spiralia</taxon>
        <taxon>Lophotrochozoa</taxon>
        <taxon>Platyhelminthes</taxon>
        <taxon>Trematoda</taxon>
        <taxon>Digenea</taxon>
        <taxon>Opisthorchiida</taxon>
        <taxon>Opisthorchiata</taxon>
        <taxon>Opisthorchiidae</taxon>
        <taxon>Opisthorchis</taxon>
    </lineage>
</organism>
<evidence type="ECO:0000256" key="2">
    <source>
        <dbReference type="ARBA" id="ARBA00022692"/>
    </source>
</evidence>
<reference evidence="9 10" key="1">
    <citation type="submission" date="2013-11" db="EMBL/GenBank/DDBJ databases">
        <title>Opisthorchis viverrini - life in the bile duct.</title>
        <authorList>
            <person name="Young N.D."/>
            <person name="Nagarajan N."/>
            <person name="Lin S.J."/>
            <person name="Korhonen P.K."/>
            <person name="Jex A.R."/>
            <person name="Hall R.S."/>
            <person name="Safavi-Hemami H."/>
            <person name="Kaewkong W."/>
            <person name="Bertrand D."/>
            <person name="Gao S."/>
            <person name="Seet Q."/>
            <person name="Wongkham S."/>
            <person name="Teh B.T."/>
            <person name="Wongkham C."/>
            <person name="Intapan P.M."/>
            <person name="Maleewong W."/>
            <person name="Yang X."/>
            <person name="Hu M."/>
            <person name="Wang Z."/>
            <person name="Hofmann A."/>
            <person name="Sternberg P.W."/>
            <person name="Tan P."/>
            <person name="Wang J."/>
            <person name="Gasser R.B."/>
        </authorList>
    </citation>
    <scope>NUCLEOTIDE SEQUENCE [LARGE SCALE GENOMIC DNA]</scope>
</reference>
<dbReference type="SUPFAM" id="SSF81321">
    <property type="entry name" value="Family A G protein-coupled receptor-like"/>
    <property type="match status" value="1"/>
</dbReference>
<dbReference type="GeneID" id="20315760"/>
<keyword evidence="2 8" id="KW-0812">Transmembrane</keyword>
<feature type="transmembrane region" description="Helical" evidence="8">
    <location>
        <begin position="91"/>
        <end position="110"/>
    </location>
</feature>
<evidence type="ECO:0000256" key="5">
    <source>
        <dbReference type="ARBA" id="ARBA00023136"/>
    </source>
</evidence>
<feature type="transmembrane region" description="Helical" evidence="8">
    <location>
        <begin position="6"/>
        <end position="26"/>
    </location>
</feature>
<dbReference type="GO" id="GO:0008188">
    <property type="term" value="F:neuropeptide receptor activity"/>
    <property type="evidence" value="ECO:0007669"/>
    <property type="project" value="TreeGrafter"/>
</dbReference>
<evidence type="ECO:0000256" key="4">
    <source>
        <dbReference type="ARBA" id="ARBA00023040"/>
    </source>
</evidence>
<keyword evidence="10" id="KW-1185">Reference proteome</keyword>
<evidence type="ECO:0000256" key="6">
    <source>
        <dbReference type="ARBA" id="ARBA00023170"/>
    </source>
</evidence>
<keyword evidence="7" id="KW-0807">Transducer</keyword>
<evidence type="ECO:0000256" key="1">
    <source>
        <dbReference type="ARBA" id="ARBA00004141"/>
    </source>
</evidence>
<keyword evidence="6" id="KW-0675">Receptor</keyword>
<gene>
    <name evidence="9" type="ORF">T265_01572</name>
</gene>
<comment type="subcellular location">
    <subcellularLocation>
        <location evidence="1">Membrane</location>
        <topology evidence="1">Multi-pass membrane protein</topology>
    </subcellularLocation>
</comment>
<keyword evidence="3 8" id="KW-1133">Transmembrane helix</keyword>
<name>A0A075A9D4_OPIVI</name>
<dbReference type="AlphaFoldDB" id="A0A075A9D4"/>
<dbReference type="KEGG" id="ovi:T265_01572"/>
<proteinExistence type="predicted"/>
<evidence type="ECO:0000256" key="3">
    <source>
        <dbReference type="ARBA" id="ARBA00022989"/>
    </source>
</evidence>
<dbReference type="PRINTS" id="PR00237">
    <property type="entry name" value="GPCRRHODOPSN"/>
</dbReference>
<evidence type="ECO:0000256" key="8">
    <source>
        <dbReference type="SAM" id="Phobius"/>
    </source>
</evidence>
<dbReference type="OrthoDB" id="10055550at2759"/>
<evidence type="ECO:0000313" key="9">
    <source>
        <dbReference type="EMBL" id="KER32345.1"/>
    </source>
</evidence>
<dbReference type="EMBL" id="KL596635">
    <property type="protein sequence ID" value="KER32345.1"/>
    <property type="molecule type" value="Genomic_DNA"/>
</dbReference>